<dbReference type="InterPro" id="IPR036318">
    <property type="entry name" value="FAD-bd_PCMH-like_sf"/>
</dbReference>
<evidence type="ECO:0000256" key="1">
    <source>
        <dbReference type="ARBA" id="ARBA00005466"/>
    </source>
</evidence>
<dbReference type="InterPro" id="IPR006094">
    <property type="entry name" value="Oxid_FAD_bind_N"/>
</dbReference>
<dbReference type="OrthoDB" id="2151789at2759"/>
<evidence type="ECO:0000313" key="7">
    <source>
        <dbReference type="Proteomes" id="UP000266272"/>
    </source>
</evidence>
<feature type="domain" description="FAD-binding PCMH-type" evidence="5">
    <location>
        <begin position="54"/>
        <end position="228"/>
    </location>
</feature>
<dbReference type="AlphaFoldDB" id="A0A395NYW2"/>
<proteinExistence type="inferred from homology"/>
<dbReference type="Pfam" id="PF01565">
    <property type="entry name" value="FAD_binding_4"/>
    <property type="match status" value="1"/>
</dbReference>
<dbReference type="InterPro" id="IPR016169">
    <property type="entry name" value="FAD-bd_PCMH_sub2"/>
</dbReference>
<dbReference type="STRING" id="490622.A0A395NYW2"/>
<gene>
    <name evidence="6" type="ORF">TARUN_986</name>
</gene>
<dbReference type="Proteomes" id="UP000266272">
    <property type="component" value="Unassembled WGS sequence"/>
</dbReference>
<evidence type="ECO:0000313" key="6">
    <source>
        <dbReference type="EMBL" id="RFU81239.1"/>
    </source>
</evidence>
<reference evidence="6 7" key="1">
    <citation type="journal article" date="2018" name="PLoS Pathog.">
        <title>Evolution of structural diversity of trichothecenes, a family of toxins produced by plant pathogenic and entomopathogenic fungi.</title>
        <authorList>
            <person name="Proctor R.H."/>
            <person name="McCormick S.P."/>
            <person name="Kim H.S."/>
            <person name="Cardoza R.E."/>
            <person name="Stanley A.M."/>
            <person name="Lindo L."/>
            <person name="Kelly A."/>
            <person name="Brown D.W."/>
            <person name="Lee T."/>
            <person name="Vaughan M.M."/>
            <person name="Alexander N.J."/>
            <person name="Busman M."/>
            <person name="Gutierrez S."/>
        </authorList>
    </citation>
    <scope>NUCLEOTIDE SEQUENCE [LARGE SCALE GENOMIC DNA]</scope>
    <source>
        <strain evidence="6 7">IBT 40837</strain>
    </source>
</reference>
<dbReference type="PANTHER" id="PTHR42973">
    <property type="entry name" value="BINDING OXIDOREDUCTASE, PUTATIVE (AFU_ORTHOLOGUE AFUA_1G17690)-RELATED"/>
    <property type="match status" value="1"/>
</dbReference>
<dbReference type="InterPro" id="IPR050416">
    <property type="entry name" value="FAD-linked_Oxidoreductase"/>
</dbReference>
<dbReference type="GO" id="GO:0016491">
    <property type="term" value="F:oxidoreductase activity"/>
    <property type="evidence" value="ECO:0007669"/>
    <property type="project" value="UniProtKB-KW"/>
</dbReference>
<organism evidence="6 7">
    <name type="scientific">Trichoderma arundinaceum</name>
    <dbReference type="NCBI Taxonomy" id="490622"/>
    <lineage>
        <taxon>Eukaryota</taxon>
        <taxon>Fungi</taxon>
        <taxon>Dikarya</taxon>
        <taxon>Ascomycota</taxon>
        <taxon>Pezizomycotina</taxon>
        <taxon>Sordariomycetes</taxon>
        <taxon>Hypocreomycetidae</taxon>
        <taxon>Hypocreales</taxon>
        <taxon>Hypocreaceae</taxon>
        <taxon>Trichoderma</taxon>
    </lineage>
</organism>
<accession>A0A395NYW2</accession>
<keyword evidence="3" id="KW-0274">FAD</keyword>
<keyword evidence="2" id="KW-0285">Flavoprotein</keyword>
<evidence type="ECO:0000256" key="3">
    <source>
        <dbReference type="ARBA" id="ARBA00022827"/>
    </source>
</evidence>
<comment type="similarity">
    <text evidence="1">Belongs to the oxygen-dependent FAD-linked oxidoreductase family.</text>
</comment>
<dbReference type="EMBL" id="PXOA01000061">
    <property type="protein sequence ID" value="RFU81239.1"/>
    <property type="molecule type" value="Genomic_DNA"/>
</dbReference>
<dbReference type="PANTHER" id="PTHR42973:SF22">
    <property type="entry name" value="FAD-BINDING PCMH-TYPE DOMAIN-CONTAINING PROTEIN-RELATED"/>
    <property type="match status" value="1"/>
</dbReference>
<dbReference type="Gene3D" id="3.30.465.10">
    <property type="match status" value="1"/>
</dbReference>
<evidence type="ECO:0000259" key="5">
    <source>
        <dbReference type="PROSITE" id="PS51387"/>
    </source>
</evidence>
<dbReference type="GO" id="GO:0071949">
    <property type="term" value="F:FAD binding"/>
    <property type="evidence" value="ECO:0007669"/>
    <property type="project" value="InterPro"/>
</dbReference>
<evidence type="ECO:0000256" key="2">
    <source>
        <dbReference type="ARBA" id="ARBA00022630"/>
    </source>
</evidence>
<sequence length="493" mass="51474">MRLAESSTATALAAAAAVSAASYDTCCARLASALGDIVTTTPFAASDYFSLQESTLVPACIVRPRSAQDVSKAVTILSTSRTPGCQFAVKGGGHTPAGGFANIQGGVTFDMTSLNATVLSGDGTSVAVGAGAVWNDVYGYLNEFHLAAAGGRNGHVGVGGLLLGGGISHFSPRVGWACDGVVGYEVVLANGQLVNVSATSNPDLYRALKGGGNNFGVVTRYDLRTFPQGNMSVNTISYDVSRIGAVFDVFTSIAASPKFDPYVSLQTDLLYVSAAKAWSVSSSAVYTKPVLHPEVFSGLEAVPSISNTSEITTAAALAAENPTPPLNWLFATLTFGTSSETMLDIFNTLNGSLYDFNPAGGVTWSFAFEPLPSVMLSHAAATGGNVLGLKPKDGNSVSLTLTSTVLLFSGLWPNSSSSDSIYQKGRDTLTAIKAAAERKGVLRKFEYLNYAGPHQLPLASYGADNLDFLRQVSKKYDPVGVFQRKVPGGFKLW</sequence>
<evidence type="ECO:0000256" key="4">
    <source>
        <dbReference type="ARBA" id="ARBA00023002"/>
    </source>
</evidence>
<keyword evidence="7" id="KW-1185">Reference proteome</keyword>
<comment type="caution">
    <text evidence="6">The sequence shown here is derived from an EMBL/GenBank/DDBJ whole genome shotgun (WGS) entry which is preliminary data.</text>
</comment>
<dbReference type="InterPro" id="IPR016166">
    <property type="entry name" value="FAD-bd_PCMH"/>
</dbReference>
<keyword evidence="4" id="KW-0560">Oxidoreductase</keyword>
<dbReference type="PROSITE" id="PS51387">
    <property type="entry name" value="FAD_PCMH"/>
    <property type="match status" value="1"/>
</dbReference>
<protein>
    <submittedName>
        <fullName evidence="6">Fad-binding</fullName>
    </submittedName>
</protein>
<dbReference type="SUPFAM" id="SSF56176">
    <property type="entry name" value="FAD-binding/transporter-associated domain-like"/>
    <property type="match status" value="1"/>
</dbReference>
<name>A0A395NYW2_TRIAR</name>